<dbReference type="EMBL" id="CAKOFQ010006774">
    <property type="protein sequence ID" value="CAH1970416.1"/>
    <property type="molecule type" value="Genomic_DNA"/>
</dbReference>
<dbReference type="Proteomes" id="UP001152888">
    <property type="component" value="Unassembled WGS sequence"/>
</dbReference>
<organism evidence="1 2">
    <name type="scientific">Acanthoscelides obtectus</name>
    <name type="common">Bean weevil</name>
    <name type="synonym">Bruchus obtectus</name>
    <dbReference type="NCBI Taxonomy" id="200917"/>
    <lineage>
        <taxon>Eukaryota</taxon>
        <taxon>Metazoa</taxon>
        <taxon>Ecdysozoa</taxon>
        <taxon>Arthropoda</taxon>
        <taxon>Hexapoda</taxon>
        <taxon>Insecta</taxon>
        <taxon>Pterygota</taxon>
        <taxon>Neoptera</taxon>
        <taxon>Endopterygota</taxon>
        <taxon>Coleoptera</taxon>
        <taxon>Polyphaga</taxon>
        <taxon>Cucujiformia</taxon>
        <taxon>Chrysomeloidea</taxon>
        <taxon>Chrysomelidae</taxon>
        <taxon>Bruchinae</taxon>
        <taxon>Bruchini</taxon>
        <taxon>Acanthoscelides</taxon>
    </lineage>
</organism>
<name>A0A9P0KBK6_ACAOB</name>
<keyword evidence="2" id="KW-1185">Reference proteome</keyword>
<evidence type="ECO:0000313" key="2">
    <source>
        <dbReference type="Proteomes" id="UP001152888"/>
    </source>
</evidence>
<gene>
    <name evidence="1" type="ORF">ACAOBT_LOCUS8911</name>
</gene>
<dbReference type="AlphaFoldDB" id="A0A9P0KBK6"/>
<comment type="caution">
    <text evidence="1">The sequence shown here is derived from an EMBL/GenBank/DDBJ whole genome shotgun (WGS) entry which is preliminary data.</text>
</comment>
<protein>
    <submittedName>
        <fullName evidence="1">Uncharacterized protein</fullName>
    </submittedName>
</protein>
<proteinExistence type="predicted"/>
<accession>A0A9P0KBK6</accession>
<evidence type="ECO:0000313" key="1">
    <source>
        <dbReference type="EMBL" id="CAH1970416.1"/>
    </source>
</evidence>
<reference evidence="1" key="1">
    <citation type="submission" date="2022-03" db="EMBL/GenBank/DDBJ databases">
        <authorList>
            <person name="Sayadi A."/>
        </authorList>
    </citation>
    <scope>NUCLEOTIDE SEQUENCE</scope>
</reference>
<sequence>MSLFKIRDTRAVYSSIVTYNSYTLISFQENTYSLSEQLPMRKFY</sequence>